<dbReference type="Proteomes" id="UP000317429">
    <property type="component" value="Chromosome"/>
</dbReference>
<feature type="domain" description="BD-FAE-like" evidence="3">
    <location>
        <begin position="52"/>
        <end position="155"/>
    </location>
</feature>
<keyword evidence="1 4" id="KW-0378">Hydrolase</keyword>
<dbReference type="InterPro" id="IPR029058">
    <property type="entry name" value="AB_hydrolase_fold"/>
</dbReference>
<dbReference type="InterPro" id="IPR050300">
    <property type="entry name" value="GDXG_lipolytic_enzyme"/>
</dbReference>
<accession>A0A518D7B1</accession>
<dbReference type="Pfam" id="PF20434">
    <property type="entry name" value="BD-FAE"/>
    <property type="match status" value="1"/>
</dbReference>
<gene>
    <name evidence="4" type="primary">nlhH_1</name>
    <name evidence="4" type="ORF">Pla175_07310</name>
</gene>
<feature type="signal peptide" evidence="2">
    <location>
        <begin position="1"/>
        <end position="27"/>
    </location>
</feature>
<name>A0A518D7B1_9BACT</name>
<proteinExistence type="predicted"/>
<dbReference type="AlphaFoldDB" id="A0A518D7B1"/>
<keyword evidence="5" id="KW-1185">Reference proteome</keyword>
<reference evidence="4 5" key="1">
    <citation type="submission" date="2019-02" db="EMBL/GenBank/DDBJ databases">
        <title>Deep-cultivation of Planctomycetes and their phenomic and genomic characterization uncovers novel biology.</title>
        <authorList>
            <person name="Wiegand S."/>
            <person name="Jogler M."/>
            <person name="Boedeker C."/>
            <person name="Pinto D."/>
            <person name="Vollmers J."/>
            <person name="Rivas-Marin E."/>
            <person name="Kohn T."/>
            <person name="Peeters S.H."/>
            <person name="Heuer A."/>
            <person name="Rast P."/>
            <person name="Oberbeckmann S."/>
            <person name="Bunk B."/>
            <person name="Jeske O."/>
            <person name="Meyerdierks A."/>
            <person name="Storesund J.E."/>
            <person name="Kallscheuer N."/>
            <person name="Luecker S."/>
            <person name="Lage O.M."/>
            <person name="Pohl T."/>
            <person name="Merkel B.J."/>
            <person name="Hornburger P."/>
            <person name="Mueller R.-W."/>
            <person name="Bruemmer F."/>
            <person name="Labrenz M."/>
            <person name="Spormann A.M."/>
            <person name="Op den Camp H."/>
            <person name="Overmann J."/>
            <person name="Amann R."/>
            <person name="Jetten M.S.M."/>
            <person name="Mascher T."/>
            <person name="Medema M.H."/>
            <person name="Devos D.P."/>
            <person name="Kaster A.-K."/>
            <person name="Ovreas L."/>
            <person name="Rohde M."/>
            <person name="Galperin M.Y."/>
            <person name="Jogler C."/>
        </authorList>
    </citation>
    <scope>NUCLEOTIDE SEQUENCE [LARGE SCALE GENOMIC DNA]</scope>
    <source>
        <strain evidence="4 5">Pla175</strain>
    </source>
</reference>
<protein>
    <submittedName>
        <fullName evidence="4">Carboxylesterase NlhH</fullName>
        <ecNumber evidence="4">3.1.1.1</ecNumber>
    </submittedName>
</protein>
<sequence precursor="true">MILQPSFVRRAAAVVLAVYAAASNALAAGPATVTRNLDYIAGAPYAQDRDKLDIYSPTGADGAPVVVYFHGGGLLNGDKQSAAELAARLTAEGVVLVAANYRLSPAYAHPAHIQDAAAAVAWVVANISRYGGDPQRVFVSGHSAGGYLAALLGVDPSYLTAAGVAPQQIRGYAPISPFLYVEETAKVRDSFIWGDDPADWLAASVTPSIGPGKQPMLLVYADGDDVWRRAQNELLESELTEHGNTARAVKILNRNHGSLLSKIAAPDDQIVPLLVDFIHAGD</sequence>
<evidence type="ECO:0000259" key="3">
    <source>
        <dbReference type="Pfam" id="PF20434"/>
    </source>
</evidence>
<dbReference type="InterPro" id="IPR049492">
    <property type="entry name" value="BD-FAE-like_dom"/>
</dbReference>
<organism evidence="4 5">
    <name type="scientific">Pirellulimonas nuda</name>
    <dbReference type="NCBI Taxonomy" id="2528009"/>
    <lineage>
        <taxon>Bacteria</taxon>
        <taxon>Pseudomonadati</taxon>
        <taxon>Planctomycetota</taxon>
        <taxon>Planctomycetia</taxon>
        <taxon>Pirellulales</taxon>
        <taxon>Lacipirellulaceae</taxon>
        <taxon>Pirellulimonas</taxon>
    </lineage>
</organism>
<dbReference type="EMBL" id="CP036291">
    <property type="protein sequence ID" value="QDU87372.1"/>
    <property type="molecule type" value="Genomic_DNA"/>
</dbReference>
<keyword evidence="2" id="KW-0732">Signal</keyword>
<feature type="chain" id="PRO_5021720061" evidence="2">
    <location>
        <begin position="28"/>
        <end position="282"/>
    </location>
</feature>
<dbReference type="EC" id="3.1.1.1" evidence="4"/>
<evidence type="ECO:0000256" key="2">
    <source>
        <dbReference type="SAM" id="SignalP"/>
    </source>
</evidence>
<dbReference type="KEGG" id="pnd:Pla175_07310"/>
<dbReference type="PANTHER" id="PTHR48081">
    <property type="entry name" value="AB HYDROLASE SUPERFAMILY PROTEIN C4A8.06C"/>
    <property type="match status" value="1"/>
</dbReference>
<dbReference type="SUPFAM" id="SSF53474">
    <property type="entry name" value="alpha/beta-Hydrolases"/>
    <property type="match status" value="1"/>
</dbReference>
<evidence type="ECO:0000313" key="4">
    <source>
        <dbReference type="EMBL" id="QDU87372.1"/>
    </source>
</evidence>
<evidence type="ECO:0000313" key="5">
    <source>
        <dbReference type="Proteomes" id="UP000317429"/>
    </source>
</evidence>
<dbReference type="Gene3D" id="3.40.50.1820">
    <property type="entry name" value="alpha/beta hydrolase"/>
    <property type="match status" value="1"/>
</dbReference>
<evidence type="ECO:0000256" key="1">
    <source>
        <dbReference type="ARBA" id="ARBA00022801"/>
    </source>
</evidence>
<dbReference type="GO" id="GO:0106435">
    <property type="term" value="F:carboxylesterase activity"/>
    <property type="evidence" value="ECO:0007669"/>
    <property type="project" value="UniProtKB-EC"/>
</dbReference>
<dbReference type="PANTHER" id="PTHR48081:SF9">
    <property type="entry name" value="CARBOXYLESTERASE"/>
    <property type="match status" value="1"/>
</dbReference>
<dbReference type="RefSeq" id="WP_197527246.1">
    <property type="nucleotide sequence ID" value="NZ_CP036291.1"/>
</dbReference>